<comment type="caution">
    <text evidence="2">The sequence shown here is derived from an EMBL/GenBank/DDBJ whole genome shotgun (WGS) entry which is preliminary data.</text>
</comment>
<dbReference type="AlphaFoldDB" id="A0A1R1XP29"/>
<proteinExistence type="predicted"/>
<keyword evidence="1" id="KW-0677">Repeat</keyword>
<name>A0A1R1XP29_9FUNG</name>
<evidence type="ECO:0000256" key="1">
    <source>
        <dbReference type="ARBA" id="ARBA00022737"/>
    </source>
</evidence>
<dbReference type="PANTHER" id="PTHR47941">
    <property type="entry name" value="PENTATRICOPEPTIDE REPEAT-CONTAINING PROTEIN 3, MITOCHONDRIAL"/>
    <property type="match status" value="1"/>
</dbReference>
<dbReference type="EMBL" id="LSSN01002360">
    <property type="protein sequence ID" value="OMJ16373.1"/>
    <property type="molecule type" value="Genomic_DNA"/>
</dbReference>
<organism evidence="2 3">
    <name type="scientific">Smittium culicis</name>
    <dbReference type="NCBI Taxonomy" id="133412"/>
    <lineage>
        <taxon>Eukaryota</taxon>
        <taxon>Fungi</taxon>
        <taxon>Fungi incertae sedis</taxon>
        <taxon>Zoopagomycota</taxon>
        <taxon>Kickxellomycotina</taxon>
        <taxon>Harpellomycetes</taxon>
        <taxon>Harpellales</taxon>
        <taxon>Legeriomycetaceae</taxon>
        <taxon>Smittium</taxon>
    </lineage>
</organism>
<accession>A0A1R1XP29</accession>
<evidence type="ECO:0000313" key="2">
    <source>
        <dbReference type="EMBL" id="OMJ16373.1"/>
    </source>
</evidence>
<feature type="non-terminal residue" evidence="2">
    <location>
        <position position="835"/>
    </location>
</feature>
<sequence>MTPSIAAQYNIETSLIAAFWDKLNDSMSFFSEYKEFCPKTNTNIFISLAKVGLTPSKTHINHLIRKSINMKKTSEISKLYASSLFNYNFNIFELENIKKIISSISSNNSKNHLDVIDQMLESNNIEGAIHVAQSVNTHLVWEHLTTSYIDLYGPNQQLLDIIHSRTLLIDLNLKNLDHAESEKGLINRSNSTKIRKEFHFTLISKTVSFAANAYNSTLEKYACEPKNNPLNHIELVKTASKIHYKLAPYLNPPSEHAINLLVWALININHDINSAIALYNSISNNKNWNKILTKMTYLYSLLADGLIKIGDFGSVIALTKSMESRNIVPNSVYYSILIKGLLSYNSAFKSKPISVPSLESSEPSALNSDYNELHGYSSLDEFSGSIRYLPSPQMIEYALHLFNNMKSHNIPRTSHIYMTLMSALAKNSQTSHVQALFDSLLNESEYWSKKRLEKIARNKNDSLNLNEIPQQQDNSNKKTTIGMTKVFVILSTDLNLTKNRHILFASFEDKKLSELLILQNSEDEREYIRSLKTSIHVKVSLREYAILMYSYMKIRDYSSVMKIWISANTYFVSYFSASNTFKNVIDSCLIEKTKKNETIKNQLSTIKSEVALLEKMAIMTIKACLYARKAKKGMSVYLEYKKIKSSYRDEFNSLSLKSEGSPIDLVFDTPVSPSLNSTTTWLFLENRKISSALKILNCIDRSIFDLHGDGFYLEESFINSKTTFNKHKIKPKKRLTYNNPNDAQCSDFIGEISYNNSKSRFNEIDYERLKRAEFDYEPATGDGHKANPIFSGKNNYKLNDTLLNESYRLVSIYELWREKEMKEHSEINSAEEPDF</sequence>
<dbReference type="InterPro" id="IPR011990">
    <property type="entry name" value="TPR-like_helical_dom_sf"/>
</dbReference>
<evidence type="ECO:0008006" key="4">
    <source>
        <dbReference type="Google" id="ProtNLM"/>
    </source>
</evidence>
<dbReference type="OrthoDB" id="5648740at2759"/>
<gene>
    <name evidence="2" type="ORF">AYI70_g6642</name>
</gene>
<keyword evidence="3" id="KW-1185">Reference proteome</keyword>
<protein>
    <recommendedName>
        <fullName evidence="4">Pentatricopeptide repeat-containing protein</fullName>
    </recommendedName>
</protein>
<reference evidence="2 3" key="1">
    <citation type="submission" date="2017-01" db="EMBL/GenBank/DDBJ databases">
        <authorList>
            <person name="Mah S.A."/>
            <person name="Swanson W.J."/>
            <person name="Moy G.W."/>
            <person name="Vacquier V.D."/>
        </authorList>
    </citation>
    <scope>NUCLEOTIDE SEQUENCE [LARGE SCALE GENOMIC DNA]</scope>
    <source>
        <strain evidence="2 3">GSMNP</strain>
    </source>
</reference>
<dbReference type="Proteomes" id="UP000187283">
    <property type="component" value="Unassembled WGS sequence"/>
</dbReference>
<dbReference type="Gene3D" id="1.25.40.10">
    <property type="entry name" value="Tetratricopeptide repeat domain"/>
    <property type="match status" value="2"/>
</dbReference>
<evidence type="ECO:0000313" key="3">
    <source>
        <dbReference type="Proteomes" id="UP000187283"/>
    </source>
</evidence>